<evidence type="ECO:0000259" key="11">
    <source>
        <dbReference type="Pfam" id="PF01467"/>
    </source>
</evidence>
<dbReference type="InterPro" id="IPR014729">
    <property type="entry name" value="Rossmann-like_a/b/a_fold"/>
</dbReference>
<dbReference type="SUPFAM" id="SSF52374">
    <property type="entry name" value="Nucleotidylyl transferase"/>
    <property type="match status" value="1"/>
</dbReference>
<evidence type="ECO:0000313" key="12">
    <source>
        <dbReference type="EMBL" id="MBP1992900.1"/>
    </source>
</evidence>
<keyword evidence="6 10" id="KW-0547">Nucleotide-binding</keyword>
<comment type="function">
    <text evidence="1 10">Catalyzes the reversible adenylation of nicotinate mononucleotide (NaMN) to nicotinic acid adenine dinucleotide (NaAD).</text>
</comment>
<dbReference type="NCBIfam" id="NF000840">
    <property type="entry name" value="PRK00071.1-3"/>
    <property type="match status" value="1"/>
</dbReference>
<evidence type="ECO:0000256" key="2">
    <source>
        <dbReference type="ARBA" id="ARBA00005019"/>
    </source>
</evidence>
<evidence type="ECO:0000256" key="1">
    <source>
        <dbReference type="ARBA" id="ARBA00002324"/>
    </source>
</evidence>
<evidence type="ECO:0000256" key="5">
    <source>
        <dbReference type="ARBA" id="ARBA00022695"/>
    </source>
</evidence>
<keyword evidence="13" id="KW-1185">Reference proteome</keyword>
<proteinExistence type="inferred from homology"/>
<accession>A0ABS4IZ93</accession>
<organism evidence="12 13">
    <name type="scientific">Paenibacillus eucommiae</name>
    <dbReference type="NCBI Taxonomy" id="1355755"/>
    <lineage>
        <taxon>Bacteria</taxon>
        <taxon>Bacillati</taxon>
        <taxon>Bacillota</taxon>
        <taxon>Bacilli</taxon>
        <taxon>Bacillales</taxon>
        <taxon>Paenibacillaceae</taxon>
        <taxon>Paenibacillus</taxon>
    </lineage>
</organism>
<dbReference type="NCBIfam" id="TIGR00482">
    <property type="entry name" value="nicotinate (nicotinamide) nucleotide adenylyltransferase"/>
    <property type="match status" value="1"/>
</dbReference>
<protein>
    <recommendedName>
        <fullName evidence="10">Probable nicotinate-nucleotide adenylyltransferase</fullName>
        <ecNumber evidence="10">2.7.7.18</ecNumber>
    </recommendedName>
    <alternativeName>
        <fullName evidence="10">Deamido-NAD(+) diphosphorylase</fullName>
    </alternativeName>
    <alternativeName>
        <fullName evidence="10">Deamido-NAD(+) pyrophosphorylase</fullName>
    </alternativeName>
    <alternativeName>
        <fullName evidence="10">Nicotinate mononucleotide adenylyltransferase</fullName>
        <shortName evidence="10">NaMN adenylyltransferase</shortName>
    </alternativeName>
</protein>
<sequence>MLVGIMGGTFDPIHTGHLIVAERARVAEGLDEVWFMPTYHSPHKPDAPKATTLQRWDMVNRALEGNPHFHATDIEIKKGGISYSIDTINYLCNQHPDKEFLYIIGGDMVEYLPKWHRIDEIVRKIRFIGLGRPGYDLKKDTLPLSMRNHVKMVDMPLVEISSSAIREERSREGSIRYLVPERVYDYIEVNRLYGP</sequence>
<feature type="domain" description="Cytidyltransferase-like" evidence="11">
    <location>
        <begin position="5"/>
        <end position="167"/>
    </location>
</feature>
<dbReference type="InterPro" id="IPR005248">
    <property type="entry name" value="NadD/NMNAT"/>
</dbReference>
<dbReference type="EC" id="2.7.7.18" evidence="10"/>
<evidence type="ECO:0000256" key="3">
    <source>
        <dbReference type="ARBA" id="ARBA00022642"/>
    </source>
</evidence>
<name>A0ABS4IZ93_9BACL</name>
<dbReference type="EMBL" id="JAGGLB010000015">
    <property type="protein sequence ID" value="MBP1992900.1"/>
    <property type="molecule type" value="Genomic_DNA"/>
</dbReference>
<keyword evidence="5 10" id="KW-0548">Nucleotidyltransferase</keyword>
<keyword evidence="8 10" id="KW-0520">NAD</keyword>
<comment type="similarity">
    <text evidence="10">Belongs to the NadD family.</text>
</comment>
<keyword evidence="4 10" id="KW-0808">Transferase</keyword>
<keyword evidence="3 10" id="KW-0662">Pyridine nucleotide biosynthesis</keyword>
<dbReference type="RefSeq" id="WP_209974288.1">
    <property type="nucleotide sequence ID" value="NZ_JAGGLB010000015.1"/>
</dbReference>
<dbReference type="Proteomes" id="UP001519287">
    <property type="component" value="Unassembled WGS sequence"/>
</dbReference>
<evidence type="ECO:0000256" key="10">
    <source>
        <dbReference type="HAMAP-Rule" id="MF_00244"/>
    </source>
</evidence>
<dbReference type="CDD" id="cd02165">
    <property type="entry name" value="NMNAT"/>
    <property type="match status" value="1"/>
</dbReference>
<evidence type="ECO:0000256" key="6">
    <source>
        <dbReference type="ARBA" id="ARBA00022741"/>
    </source>
</evidence>
<comment type="catalytic activity">
    <reaction evidence="9 10">
        <text>nicotinate beta-D-ribonucleotide + ATP + H(+) = deamido-NAD(+) + diphosphate</text>
        <dbReference type="Rhea" id="RHEA:22860"/>
        <dbReference type="ChEBI" id="CHEBI:15378"/>
        <dbReference type="ChEBI" id="CHEBI:30616"/>
        <dbReference type="ChEBI" id="CHEBI:33019"/>
        <dbReference type="ChEBI" id="CHEBI:57502"/>
        <dbReference type="ChEBI" id="CHEBI:58437"/>
        <dbReference type="EC" id="2.7.7.18"/>
    </reaction>
</comment>
<evidence type="ECO:0000256" key="9">
    <source>
        <dbReference type="ARBA" id="ARBA00048721"/>
    </source>
</evidence>
<comment type="caution">
    <text evidence="12">The sequence shown here is derived from an EMBL/GenBank/DDBJ whole genome shotgun (WGS) entry which is preliminary data.</text>
</comment>
<evidence type="ECO:0000256" key="4">
    <source>
        <dbReference type="ARBA" id="ARBA00022679"/>
    </source>
</evidence>
<dbReference type="Pfam" id="PF01467">
    <property type="entry name" value="CTP_transf_like"/>
    <property type="match status" value="1"/>
</dbReference>
<dbReference type="InterPro" id="IPR004821">
    <property type="entry name" value="Cyt_trans-like"/>
</dbReference>
<dbReference type="Gene3D" id="3.40.50.620">
    <property type="entry name" value="HUPs"/>
    <property type="match status" value="1"/>
</dbReference>
<dbReference type="PANTHER" id="PTHR39321:SF3">
    <property type="entry name" value="PHOSPHOPANTETHEINE ADENYLYLTRANSFERASE"/>
    <property type="match status" value="1"/>
</dbReference>
<evidence type="ECO:0000313" key="13">
    <source>
        <dbReference type="Proteomes" id="UP001519287"/>
    </source>
</evidence>
<comment type="pathway">
    <text evidence="2 10">Cofactor biosynthesis; NAD(+) biosynthesis; deamido-NAD(+) from nicotinate D-ribonucleotide: step 1/1.</text>
</comment>
<evidence type="ECO:0000256" key="7">
    <source>
        <dbReference type="ARBA" id="ARBA00022840"/>
    </source>
</evidence>
<gene>
    <name evidence="10" type="primary">nadD</name>
    <name evidence="12" type="ORF">J2Z66_004513</name>
</gene>
<reference evidence="12 13" key="1">
    <citation type="submission" date="2021-03" db="EMBL/GenBank/DDBJ databases">
        <title>Genomic Encyclopedia of Type Strains, Phase IV (KMG-IV): sequencing the most valuable type-strain genomes for metagenomic binning, comparative biology and taxonomic classification.</title>
        <authorList>
            <person name="Goeker M."/>
        </authorList>
    </citation>
    <scope>NUCLEOTIDE SEQUENCE [LARGE SCALE GENOMIC DNA]</scope>
    <source>
        <strain evidence="12 13">DSM 26048</strain>
    </source>
</reference>
<dbReference type="GO" id="GO:0004515">
    <property type="term" value="F:nicotinate-nucleotide adenylyltransferase activity"/>
    <property type="evidence" value="ECO:0007669"/>
    <property type="project" value="UniProtKB-EC"/>
</dbReference>
<keyword evidence="7 10" id="KW-0067">ATP-binding</keyword>
<dbReference type="NCBIfam" id="NF000841">
    <property type="entry name" value="PRK00071.1-4"/>
    <property type="match status" value="1"/>
</dbReference>
<dbReference type="HAMAP" id="MF_00244">
    <property type="entry name" value="NaMN_adenylyltr"/>
    <property type="match status" value="1"/>
</dbReference>
<evidence type="ECO:0000256" key="8">
    <source>
        <dbReference type="ARBA" id="ARBA00023027"/>
    </source>
</evidence>
<dbReference type="PANTHER" id="PTHR39321">
    <property type="entry name" value="NICOTINATE-NUCLEOTIDE ADENYLYLTRANSFERASE-RELATED"/>
    <property type="match status" value="1"/>
</dbReference>
<dbReference type="NCBIfam" id="TIGR00125">
    <property type="entry name" value="cyt_tran_rel"/>
    <property type="match status" value="1"/>
</dbReference>